<accession>E5AFA7</accession>
<reference evidence="2" key="1">
    <citation type="journal article" date="2011" name="Nat. Commun.">
        <title>Effector diversification within compartments of the Leptosphaeria maculans genome affected by Repeat-Induced Point mutations.</title>
        <authorList>
            <person name="Rouxel T."/>
            <person name="Grandaubert J."/>
            <person name="Hane J.K."/>
            <person name="Hoede C."/>
            <person name="van de Wouw A.P."/>
            <person name="Couloux A."/>
            <person name="Dominguez V."/>
            <person name="Anthouard V."/>
            <person name="Bally P."/>
            <person name="Bourras S."/>
            <person name="Cozijnsen A.J."/>
            <person name="Ciuffetti L.M."/>
            <person name="Degrave A."/>
            <person name="Dilmaghani A."/>
            <person name="Duret L."/>
            <person name="Fudal I."/>
            <person name="Goodwin S.B."/>
            <person name="Gout L."/>
            <person name="Glaser N."/>
            <person name="Linglin J."/>
            <person name="Kema G.H.J."/>
            <person name="Lapalu N."/>
            <person name="Lawrence C.B."/>
            <person name="May K."/>
            <person name="Meyer M."/>
            <person name="Ollivier B."/>
            <person name="Poulain J."/>
            <person name="Schoch C.L."/>
            <person name="Simon A."/>
            <person name="Spatafora J.W."/>
            <person name="Stachowiak A."/>
            <person name="Turgeon B.G."/>
            <person name="Tyler B.M."/>
            <person name="Vincent D."/>
            <person name="Weissenbach J."/>
            <person name="Amselem J."/>
            <person name="Quesneville H."/>
            <person name="Oliver R.P."/>
            <person name="Wincker P."/>
            <person name="Balesdent M.-H."/>
            <person name="Howlett B.J."/>
        </authorList>
    </citation>
    <scope>NUCLEOTIDE SEQUENCE [LARGE SCALE GENOMIC DNA]</scope>
    <source>
        <strain evidence="2">JN3 / isolate v23.1.3 / race Av1-4-5-6-7-8</strain>
    </source>
</reference>
<dbReference type="InParanoid" id="E5AFA7"/>
<dbReference type="EMBL" id="FP929139">
    <property type="protein sequence ID" value="CBY01896.1"/>
    <property type="molecule type" value="Genomic_DNA"/>
</dbReference>
<dbReference type="VEuPathDB" id="FungiDB:LEMA_uP006830.1"/>
<dbReference type="Proteomes" id="UP000002668">
    <property type="component" value="Genome"/>
</dbReference>
<name>E5AFA7_LEPMJ</name>
<dbReference type="HOGENOM" id="CLU_3260688_0_0_1"/>
<gene>
    <name evidence="1" type="ORF">LEMA_uP006830.1</name>
</gene>
<organism evidence="1 2">
    <name type="scientific">Leptosphaeria maculans (strain JN3 / isolate v23.1.3 / race Av1-4-5-6-7-8)</name>
    <name type="common">Blackleg fungus</name>
    <name type="synonym">Phoma lingam</name>
    <dbReference type="NCBI Taxonomy" id="985895"/>
    <lineage>
        <taxon>Eukaryota</taxon>
        <taxon>Fungi</taxon>
        <taxon>Dikarya</taxon>
        <taxon>Ascomycota</taxon>
        <taxon>Pezizomycotina</taxon>
        <taxon>Dothideomycetes</taxon>
        <taxon>Pleosporomycetidae</taxon>
        <taxon>Pleosporales</taxon>
        <taxon>Pleosporineae</taxon>
        <taxon>Leptosphaeriaceae</taxon>
        <taxon>Plenodomus</taxon>
        <taxon>Plenodomus lingam/Leptosphaeria maculans species complex</taxon>
    </lineage>
</organism>
<evidence type="ECO:0000313" key="1">
    <source>
        <dbReference type="EMBL" id="CBY01896.1"/>
    </source>
</evidence>
<dbReference type="AlphaFoldDB" id="E5AFA7"/>
<sequence length="42" mass="4735">MFISLAHVTLQPLRMLGIQPSLSNVMPPHVQSNHGNIDHFQK</sequence>
<proteinExistence type="predicted"/>
<keyword evidence="2" id="KW-1185">Reference proteome</keyword>
<evidence type="ECO:0000313" key="2">
    <source>
        <dbReference type="Proteomes" id="UP000002668"/>
    </source>
</evidence>
<protein>
    <submittedName>
        <fullName evidence="1">Predicted protein</fullName>
    </submittedName>
</protein>